<feature type="domain" description="Chromo" evidence="2">
    <location>
        <begin position="260"/>
        <end position="318"/>
    </location>
</feature>
<dbReference type="Pfam" id="PF00385">
    <property type="entry name" value="Chromo"/>
    <property type="match status" value="1"/>
</dbReference>
<dbReference type="Proteomes" id="UP001652741">
    <property type="component" value="Chromosome ssa25"/>
</dbReference>
<feature type="domain" description="Integrase catalytic" evidence="3">
    <location>
        <begin position="29"/>
        <end position="188"/>
    </location>
</feature>
<accession>A0ABM3DXY8</accession>
<name>A0ABM3DXY8_SALSA</name>
<dbReference type="RefSeq" id="XP_045563684.1">
    <property type="nucleotide sequence ID" value="XM_045707728.1"/>
</dbReference>
<dbReference type="SMART" id="SM00298">
    <property type="entry name" value="CHROMO"/>
    <property type="match status" value="1"/>
</dbReference>
<dbReference type="InterPro" id="IPR016197">
    <property type="entry name" value="Chromo-like_dom_sf"/>
</dbReference>
<dbReference type="InterPro" id="IPR000953">
    <property type="entry name" value="Chromo/chromo_shadow_dom"/>
</dbReference>
<dbReference type="InterPro" id="IPR001584">
    <property type="entry name" value="Integrase_cat-core"/>
</dbReference>
<gene>
    <name evidence="5" type="primary">LOC106586555</name>
</gene>
<proteinExistence type="predicted"/>
<organism evidence="4 5">
    <name type="scientific">Salmo salar</name>
    <name type="common">Atlantic salmon</name>
    <dbReference type="NCBI Taxonomy" id="8030"/>
    <lineage>
        <taxon>Eukaryota</taxon>
        <taxon>Metazoa</taxon>
        <taxon>Chordata</taxon>
        <taxon>Craniata</taxon>
        <taxon>Vertebrata</taxon>
        <taxon>Euteleostomi</taxon>
        <taxon>Actinopterygii</taxon>
        <taxon>Neopterygii</taxon>
        <taxon>Teleostei</taxon>
        <taxon>Protacanthopterygii</taxon>
        <taxon>Salmoniformes</taxon>
        <taxon>Salmonidae</taxon>
        <taxon>Salmoninae</taxon>
        <taxon>Salmo</taxon>
    </lineage>
</organism>
<evidence type="ECO:0000313" key="5">
    <source>
        <dbReference type="RefSeq" id="XP_045563684.1"/>
    </source>
</evidence>
<dbReference type="Gene3D" id="3.30.420.10">
    <property type="entry name" value="Ribonuclease H-like superfamily/Ribonuclease H"/>
    <property type="match status" value="1"/>
</dbReference>
<evidence type="ECO:0000259" key="3">
    <source>
        <dbReference type="PROSITE" id="PS50994"/>
    </source>
</evidence>
<protein>
    <submittedName>
        <fullName evidence="5">Uncharacterized protein</fullName>
    </submittedName>
</protein>
<reference evidence="5" key="1">
    <citation type="submission" date="2025-08" db="UniProtKB">
        <authorList>
            <consortium name="RefSeq"/>
        </authorList>
    </citation>
    <scope>IDENTIFICATION</scope>
</reference>
<evidence type="ECO:0000256" key="1">
    <source>
        <dbReference type="ARBA" id="ARBA00004123"/>
    </source>
</evidence>
<dbReference type="GeneID" id="106586555"/>
<dbReference type="Gene3D" id="2.40.50.40">
    <property type="match status" value="1"/>
</dbReference>
<dbReference type="InterPro" id="IPR012337">
    <property type="entry name" value="RNaseH-like_sf"/>
</dbReference>
<dbReference type="Pfam" id="PF00665">
    <property type="entry name" value="rve"/>
    <property type="match status" value="1"/>
</dbReference>
<comment type="subcellular location">
    <subcellularLocation>
        <location evidence="1">Nucleus</location>
    </subcellularLocation>
</comment>
<sequence>MSGSLSQPARSVPGTRPPLNPRLLCPLPIPSRPWSHIALNFVTGLPPANSYSVILTIIDRFSKVAHFIPLSKLPSSRETVDLLVFHVFHLHGLPTDIVSDRGPQITSRVWRSFCSALGINVSLSSGYHPQTNGQTELANQEMETALCCMTSANPSSWSVQLPWVEYDHKSLTNASSGMSPFECALDYQPPLFPAQEVEVAVPSVHDHMRRCHRTWRKARATLLCASARTQSQANCRLASAPVYTPGQKQLLHPLSSSTPYSVRQLLDVRRRDRGWQYLVDWEGYGPEERCWVSHHHILDPSLLHAFYTSHSDKPGRVPSGGGYCHICACQPPLLLILCLPNLPPLPQCSLLCVCVCDRATCSIIKTSTNTQPCHFHAARS</sequence>
<dbReference type="PANTHER" id="PTHR37984">
    <property type="entry name" value="PROTEIN CBG26694"/>
    <property type="match status" value="1"/>
</dbReference>
<dbReference type="InterPro" id="IPR036397">
    <property type="entry name" value="RNaseH_sf"/>
</dbReference>
<dbReference type="InterPro" id="IPR023780">
    <property type="entry name" value="Chromo_domain"/>
</dbReference>
<dbReference type="InterPro" id="IPR050951">
    <property type="entry name" value="Retrovirus_Pol_polyprotein"/>
</dbReference>
<dbReference type="PROSITE" id="PS50994">
    <property type="entry name" value="INTEGRASE"/>
    <property type="match status" value="1"/>
</dbReference>
<dbReference type="SUPFAM" id="SSF53098">
    <property type="entry name" value="Ribonuclease H-like"/>
    <property type="match status" value="1"/>
</dbReference>
<dbReference type="PROSITE" id="PS50013">
    <property type="entry name" value="CHROMO_2"/>
    <property type="match status" value="1"/>
</dbReference>
<dbReference type="SUPFAM" id="SSF54160">
    <property type="entry name" value="Chromo domain-like"/>
    <property type="match status" value="1"/>
</dbReference>
<evidence type="ECO:0000259" key="2">
    <source>
        <dbReference type="PROSITE" id="PS50013"/>
    </source>
</evidence>
<dbReference type="PANTHER" id="PTHR37984:SF5">
    <property type="entry name" value="PROTEIN NYNRIN-LIKE"/>
    <property type="match status" value="1"/>
</dbReference>
<evidence type="ECO:0000313" key="4">
    <source>
        <dbReference type="Proteomes" id="UP001652741"/>
    </source>
</evidence>
<keyword evidence="4" id="KW-1185">Reference proteome</keyword>